<evidence type="ECO:0000256" key="1">
    <source>
        <dbReference type="SAM" id="Phobius"/>
    </source>
</evidence>
<feature type="transmembrane region" description="Helical" evidence="1">
    <location>
        <begin position="152"/>
        <end position="175"/>
    </location>
</feature>
<reference evidence="3" key="1">
    <citation type="journal article" date="2019" name="Int. J. Syst. Evol. Microbiol.">
        <title>The Global Catalogue of Microorganisms (GCM) 10K type strain sequencing project: providing services to taxonomists for standard genome sequencing and annotation.</title>
        <authorList>
            <consortium name="The Broad Institute Genomics Platform"/>
            <consortium name="The Broad Institute Genome Sequencing Center for Infectious Disease"/>
            <person name="Wu L."/>
            <person name="Ma J."/>
        </authorList>
    </citation>
    <scope>NUCLEOTIDE SEQUENCE [LARGE SCALE GENOMIC DNA]</scope>
    <source>
        <strain evidence="3">CCUG 70865</strain>
    </source>
</reference>
<dbReference type="EMBL" id="JBHUDZ010000012">
    <property type="protein sequence ID" value="MFD1603226.1"/>
    <property type="molecule type" value="Genomic_DNA"/>
</dbReference>
<feature type="transmembrane region" description="Helical" evidence="1">
    <location>
        <begin position="127"/>
        <end position="145"/>
    </location>
</feature>
<feature type="transmembrane region" description="Helical" evidence="1">
    <location>
        <begin position="248"/>
        <end position="266"/>
    </location>
</feature>
<dbReference type="Proteomes" id="UP001597138">
    <property type="component" value="Unassembled WGS sequence"/>
</dbReference>
<keyword evidence="1" id="KW-0812">Transmembrane</keyword>
<proteinExistence type="predicted"/>
<accession>A0ABW4HDB7</accession>
<name>A0ABW4HDB7_9FLAO</name>
<evidence type="ECO:0000313" key="3">
    <source>
        <dbReference type="Proteomes" id="UP001597138"/>
    </source>
</evidence>
<keyword evidence="1" id="KW-0472">Membrane</keyword>
<feature type="transmembrane region" description="Helical" evidence="1">
    <location>
        <begin position="272"/>
        <end position="293"/>
    </location>
</feature>
<feature type="transmembrane region" description="Helical" evidence="1">
    <location>
        <begin position="195"/>
        <end position="212"/>
    </location>
</feature>
<feature type="transmembrane region" description="Helical" evidence="1">
    <location>
        <begin position="72"/>
        <end position="91"/>
    </location>
</feature>
<gene>
    <name evidence="2" type="ORF">ACFSC2_10810</name>
</gene>
<keyword evidence="3" id="KW-1185">Reference proteome</keyword>
<dbReference type="RefSeq" id="WP_379815423.1">
    <property type="nucleotide sequence ID" value="NZ_JBHUDZ010000012.1"/>
</dbReference>
<sequence length="357" mass="41100">MIQVKRTIQKNTAAFLLIAMANLVIAFLSFFVLPPKFFYDAAIIAYDKGNEIGYFGSYPLTILLYKISGFRYLPFPIIALIQFPILIYILYKIGVPDHFEKINVKNILVYLAIFMMAIFMSMPSKEFVTFLYVSPIVFMCLNNHISIKKTLFYTILLLVIFGAFYRPYYALIPIIGGGMYAVSRITFKNKTITSIFYGLLIAVFLSFSHGIIKGKYLSEISREVVNSDRVGSADANSIIISPVKTDTWYGETIGIFYGFFTVNVPINGLKHILSPQIIVFIIWQLLLFYILLVRFSKCLKDRKNYPKELLVLLIIFSFFIVQGVFEPDLGTAVRHKIGIFPLIYFALYYEHFRKKLQ</sequence>
<feature type="transmembrane region" description="Helical" evidence="1">
    <location>
        <begin position="305"/>
        <end position="325"/>
    </location>
</feature>
<protein>
    <submittedName>
        <fullName evidence="2">Uncharacterized protein</fullName>
    </submittedName>
</protein>
<feature type="transmembrane region" description="Helical" evidence="1">
    <location>
        <begin position="103"/>
        <end position="121"/>
    </location>
</feature>
<comment type="caution">
    <text evidence="2">The sequence shown here is derived from an EMBL/GenBank/DDBJ whole genome shotgun (WGS) entry which is preliminary data.</text>
</comment>
<feature type="transmembrane region" description="Helical" evidence="1">
    <location>
        <begin position="331"/>
        <end position="349"/>
    </location>
</feature>
<evidence type="ECO:0000313" key="2">
    <source>
        <dbReference type="EMBL" id="MFD1603226.1"/>
    </source>
</evidence>
<keyword evidence="1" id="KW-1133">Transmembrane helix</keyword>
<organism evidence="2 3">
    <name type="scientific">Flavobacterium artemisiae</name>
    <dbReference type="NCBI Taxonomy" id="2126556"/>
    <lineage>
        <taxon>Bacteria</taxon>
        <taxon>Pseudomonadati</taxon>
        <taxon>Bacteroidota</taxon>
        <taxon>Flavobacteriia</taxon>
        <taxon>Flavobacteriales</taxon>
        <taxon>Flavobacteriaceae</taxon>
        <taxon>Flavobacterium</taxon>
    </lineage>
</organism>
<feature type="transmembrane region" description="Helical" evidence="1">
    <location>
        <begin position="12"/>
        <end position="33"/>
    </location>
</feature>